<dbReference type="CDD" id="cd00038">
    <property type="entry name" value="CAP_ED"/>
    <property type="match status" value="1"/>
</dbReference>
<evidence type="ECO:0000259" key="1">
    <source>
        <dbReference type="PROSITE" id="PS50042"/>
    </source>
</evidence>
<evidence type="ECO:0000313" key="2">
    <source>
        <dbReference type="EMBL" id="AWG27370.1"/>
    </source>
</evidence>
<evidence type="ECO:0000313" key="3">
    <source>
        <dbReference type="Proteomes" id="UP000244677"/>
    </source>
</evidence>
<accession>A0A2S1LUD7</accession>
<dbReference type="InterPro" id="IPR018490">
    <property type="entry name" value="cNMP-bd_dom_sf"/>
</dbReference>
<feature type="domain" description="Cyclic nucleotide-binding" evidence="1">
    <location>
        <begin position="1"/>
        <end position="80"/>
    </location>
</feature>
<reference evidence="2 3" key="1">
    <citation type="submission" date="2017-04" db="EMBL/GenBank/DDBJ databases">
        <title>Complete genome sequence of Flavobacterium kingsejong AJ004.</title>
        <authorList>
            <person name="Lee P.C."/>
        </authorList>
    </citation>
    <scope>NUCLEOTIDE SEQUENCE [LARGE SCALE GENOMIC DNA]</scope>
    <source>
        <strain evidence="2 3">AJ004</strain>
    </source>
</reference>
<name>A0A2S1LUD7_9FLAO</name>
<keyword evidence="3" id="KW-1185">Reference proteome</keyword>
<dbReference type="SUPFAM" id="SSF51206">
    <property type="entry name" value="cAMP-binding domain-like"/>
    <property type="match status" value="1"/>
</dbReference>
<dbReference type="Pfam" id="PF00027">
    <property type="entry name" value="cNMP_binding"/>
    <property type="match status" value="1"/>
</dbReference>
<dbReference type="KEGG" id="fki:FK004_16115"/>
<dbReference type="InterPro" id="IPR014710">
    <property type="entry name" value="RmlC-like_jellyroll"/>
</dbReference>
<gene>
    <name evidence="2" type="ORF">FK004_16115</name>
</gene>
<dbReference type="InterPro" id="IPR000595">
    <property type="entry name" value="cNMP-bd_dom"/>
</dbReference>
<proteinExistence type="predicted"/>
<dbReference type="Proteomes" id="UP000244677">
    <property type="component" value="Chromosome"/>
</dbReference>
<dbReference type="AlphaFoldDB" id="A0A2S1LUD7"/>
<dbReference type="EMBL" id="CP020919">
    <property type="protein sequence ID" value="AWG27370.1"/>
    <property type="molecule type" value="Genomic_DNA"/>
</dbReference>
<sequence>MQQRNLPKGEIILKANKVEESVFFIEKGIARAYCDLPDNELTFWFGEEGDYIISARSLINRLPGYETIELMEDCILYEINADEMIALFESNIELANWSRKLAEYELLKLEERFIYRQFKTAKEIYMELLTNSPSLLQRVQLRYIASYLGISQVTLSRIRAEIK</sequence>
<dbReference type="PROSITE" id="PS50042">
    <property type="entry name" value="CNMP_BINDING_3"/>
    <property type="match status" value="1"/>
</dbReference>
<protein>
    <submittedName>
        <fullName evidence="2">Cyclic nucleotide-binding protein</fullName>
    </submittedName>
</protein>
<dbReference type="Gene3D" id="2.60.120.10">
    <property type="entry name" value="Jelly Rolls"/>
    <property type="match status" value="1"/>
</dbReference>
<organism evidence="2 3">
    <name type="scientific">Flavobacterium kingsejongi</name>
    <dbReference type="NCBI Taxonomy" id="1678728"/>
    <lineage>
        <taxon>Bacteria</taxon>
        <taxon>Pseudomonadati</taxon>
        <taxon>Bacteroidota</taxon>
        <taxon>Flavobacteriia</taxon>
        <taxon>Flavobacteriales</taxon>
        <taxon>Flavobacteriaceae</taxon>
        <taxon>Flavobacterium</taxon>
    </lineage>
</organism>